<name>A0ACB9CKL5_ARCLA</name>
<dbReference type="Proteomes" id="UP001055879">
    <property type="component" value="Linkage Group LG04"/>
</dbReference>
<evidence type="ECO:0000313" key="1">
    <source>
        <dbReference type="EMBL" id="KAI3734791.1"/>
    </source>
</evidence>
<dbReference type="EMBL" id="CM042050">
    <property type="protein sequence ID" value="KAI3734791.1"/>
    <property type="molecule type" value="Genomic_DNA"/>
</dbReference>
<sequence>MISSHVLGTLSDLPSLTNTTLYSSSSPPAVSSSTTDYVVVADVAVTKFKKFISILDRNRTGHARFRRGPPHVSQEKPTPLAATETMYSFAPIQQRLPPPPSQTIHHHPLLKSGSFDRKDFPLYASHLIKKQCPRFWGSNP</sequence>
<organism evidence="1 2">
    <name type="scientific">Arctium lappa</name>
    <name type="common">Greater burdock</name>
    <name type="synonym">Lappa major</name>
    <dbReference type="NCBI Taxonomy" id="4217"/>
    <lineage>
        <taxon>Eukaryota</taxon>
        <taxon>Viridiplantae</taxon>
        <taxon>Streptophyta</taxon>
        <taxon>Embryophyta</taxon>
        <taxon>Tracheophyta</taxon>
        <taxon>Spermatophyta</taxon>
        <taxon>Magnoliopsida</taxon>
        <taxon>eudicotyledons</taxon>
        <taxon>Gunneridae</taxon>
        <taxon>Pentapetalae</taxon>
        <taxon>asterids</taxon>
        <taxon>campanulids</taxon>
        <taxon>Asterales</taxon>
        <taxon>Asteraceae</taxon>
        <taxon>Carduoideae</taxon>
        <taxon>Cardueae</taxon>
        <taxon>Arctiinae</taxon>
        <taxon>Arctium</taxon>
    </lineage>
</organism>
<reference evidence="2" key="1">
    <citation type="journal article" date="2022" name="Mol. Ecol. Resour.">
        <title>The genomes of chicory, endive, great burdock and yacon provide insights into Asteraceae palaeo-polyploidization history and plant inulin production.</title>
        <authorList>
            <person name="Fan W."/>
            <person name="Wang S."/>
            <person name="Wang H."/>
            <person name="Wang A."/>
            <person name="Jiang F."/>
            <person name="Liu H."/>
            <person name="Zhao H."/>
            <person name="Xu D."/>
            <person name="Zhang Y."/>
        </authorList>
    </citation>
    <scope>NUCLEOTIDE SEQUENCE [LARGE SCALE GENOMIC DNA]</scope>
    <source>
        <strain evidence="2">cv. Niubang</strain>
    </source>
</reference>
<comment type="caution">
    <text evidence="1">The sequence shown here is derived from an EMBL/GenBank/DDBJ whole genome shotgun (WGS) entry which is preliminary data.</text>
</comment>
<protein>
    <submittedName>
        <fullName evidence="1">Uncharacterized protein</fullName>
    </submittedName>
</protein>
<keyword evidence="2" id="KW-1185">Reference proteome</keyword>
<proteinExistence type="predicted"/>
<reference evidence="1 2" key="2">
    <citation type="journal article" date="2022" name="Mol. Ecol. Resour.">
        <title>The genomes of chicory, endive, great burdock and yacon provide insights into Asteraceae paleo-polyploidization history and plant inulin production.</title>
        <authorList>
            <person name="Fan W."/>
            <person name="Wang S."/>
            <person name="Wang H."/>
            <person name="Wang A."/>
            <person name="Jiang F."/>
            <person name="Liu H."/>
            <person name="Zhao H."/>
            <person name="Xu D."/>
            <person name="Zhang Y."/>
        </authorList>
    </citation>
    <scope>NUCLEOTIDE SEQUENCE [LARGE SCALE GENOMIC DNA]</scope>
    <source>
        <strain evidence="2">cv. Niubang</strain>
    </source>
</reference>
<evidence type="ECO:0000313" key="2">
    <source>
        <dbReference type="Proteomes" id="UP001055879"/>
    </source>
</evidence>
<gene>
    <name evidence="1" type="ORF">L6452_14270</name>
</gene>
<accession>A0ACB9CKL5</accession>